<evidence type="ECO:0000256" key="5">
    <source>
        <dbReference type="ARBA" id="ARBA00023015"/>
    </source>
</evidence>
<dbReference type="GO" id="GO:0010436">
    <property type="term" value="F:carotenoid dioxygenase activity"/>
    <property type="evidence" value="ECO:0007669"/>
    <property type="project" value="TreeGrafter"/>
</dbReference>
<dbReference type="AlphaFoldDB" id="A0A9X7ZI93"/>
<keyword evidence="3 8" id="KW-0560">Oxidoreductase</keyword>
<comment type="similarity">
    <text evidence="1 8">Belongs to the carotenoid oxygenase family.</text>
</comment>
<evidence type="ECO:0000256" key="8">
    <source>
        <dbReference type="RuleBase" id="RU364048"/>
    </source>
</evidence>
<dbReference type="InterPro" id="IPR004294">
    <property type="entry name" value="Carotenoid_Oase"/>
</dbReference>
<feature type="binding site" evidence="7">
    <location>
        <position position="302"/>
    </location>
    <ligand>
        <name>Fe cation</name>
        <dbReference type="ChEBI" id="CHEBI:24875"/>
        <note>catalytic</note>
    </ligand>
</feature>
<evidence type="ECO:0000256" key="4">
    <source>
        <dbReference type="ARBA" id="ARBA00023004"/>
    </source>
</evidence>
<evidence type="ECO:0000313" key="9">
    <source>
        <dbReference type="EMBL" id="QZA08388.1"/>
    </source>
</evidence>
<evidence type="ECO:0000256" key="6">
    <source>
        <dbReference type="ARBA" id="ARBA00023163"/>
    </source>
</evidence>
<evidence type="ECO:0000256" key="1">
    <source>
        <dbReference type="ARBA" id="ARBA00006787"/>
    </source>
</evidence>
<name>A0A9X7ZI93_9MYCO</name>
<dbReference type="KEGG" id="mher:K3U94_03465"/>
<evidence type="ECO:0000256" key="7">
    <source>
        <dbReference type="PIRSR" id="PIRSR604294-1"/>
    </source>
</evidence>
<gene>
    <name evidence="9" type="ORF">K3U94_03465</name>
</gene>
<dbReference type="Gene3D" id="1.10.10.1320">
    <property type="entry name" value="Anti-sigma factor, zinc-finger domain"/>
    <property type="match status" value="1"/>
</dbReference>
<evidence type="ECO:0000313" key="10">
    <source>
        <dbReference type="Proteomes" id="UP000825008"/>
    </source>
</evidence>
<keyword evidence="6" id="KW-0804">Transcription</keyword>
<comment type="cofactor">
    <cofactor evidence="7 8">
        <name>Fe(2+)</name>
        <dbReference type="ChEBI" id="CHEBI:29033"/>
    </cofactor>
    <text evidence="7 8">Binds 1 Fe(2+) ion per subunit.</text>
</comment>
<dbReference type="EC" id="1.13.11.-" evidence="8"/>
<protein>
    <recommendedName>
        <fullName evidence="8">Dioxygenase</fullName>
        <ecNumber evidence="8">1.13.11.-</ecNumber>
    </recommendedName>
</protein>
<dbReference type="InterPro" id="IPR041916">
    <property type="entry name" value="Anti_sigma_zinc_sf"/>
</dbReference>
<reference evidence="9" key="1">
    <citation type="submission" date="2021-08" db="EMBL/GenBank/DDBJ databases">
        <title>Whole genome sequencing of non-tuberculosis mycobacteria type-strains.</title>
        <authorList>
            <person name="Igarashi Y."/>
            <person name="Osugi A."/>
            <person name="Mitarai S."/>
        </authorList>
    </citation>
    <scope>NUCLEOTIDE SEQUENCE</scope>
    <source>
        <strain evidence="9">JCM 30995</strain>
    </source>
</reference>
<sequence>MTFDHEYGMWDAAYVLGSLSDSDHDEFETHLDECPFCQDAVSELSEMPAVLSLLDEDDFTESNYVTADGELSAGLTAARAGTARQVNGAAEHQQSGASVAVIQPPETVFPIFRPGNYAPVPDELTAFDLPVEGSIPPELNGWYLRNGPNPRDAGGHWCTGDGMVHGVRLENGRAAWYRNRWVRTESFEQPLPLLNPDGSRNLHASVANTHVIRHAGKTLALMDASLPYEITNDLQTLGVYDFAGKLADPMAPHPKICPATGEMHFFGHGGLAEPHVNYYRTSADGTLTIRRPIDVPGLTLMHDFALTAQHVVFLDLPLVFNLQVALTRPIERDLPYRWDDDYGARLGVLRRDDPFGPVRWFDIDPCYVFHVANAFDVSAAQGDAIVMQVVRYPEIWRDSSDFETDAALWRWTIDLDAGVVHEVQLDDRDIEFPRVDDRRVGTQARYAVAVSTDGLVRYDLTRDSAEVYRFGVNGMAGAPDEAVFAPAPGQTDESAGWYLTYVYSPVRECSELVIVSASEFDAEPVARVRLPRRVPHGFHGSWIPD</sequence>
<dbReference type="PANTHER" id="PTHR10543:SF89">
    <property type="entry name" value="CAROTENOID 9,10(9',10')-CLEAVAGE DIOXYGENASE 1"/>
    <property type="match status" value="1"/>
</dbReference>
<dbReference type="PANTHER" id="PTHR10543">
    <property type="entry name" value="BETA-CAROTENE DIOXYGENASE"/>
    <property type="match status" value="1"/>
</dbReference>
<keyword evidence="4 7" id="KW-0408">Iron</keyword>
<evidence type="ECO:0000256" key="2">
    <source>
        <dbReference type="ARBA" id="ARBA00022723"/>
    </source>
</evidence>
<dbReference type="RefSeq" id="WP_220695582.1">
    <property type="nucleotide sequence ID" value="NZ_CP080997.1"/>
</dbReference>
<dbReference type="GO" id="GO:0046872">
    <property type="term" value="F:metal ion binding"/>
    <property type="evidence" value="ECO:0007669"/>
    <property type="project" value="UniProtKB-KW"/>
</dbReference>
<feature type="binding site" evidence="7">
    <location>
        <position position="253"/>
    </location>
    <ligand>
        <name>Fe cation</name>
        <dbReference type="ChEBI" id="CHEBI:24875"/>
        <note>catalytic</note>
    </ligand>
</feature>
<dbReference type="GO" id="GO:0016121">
    <property type="term" value="P:carotene catabolic process"/>
    <property type="evidence" value="ECO:0007669"/>
    <property type="project" value="TreeGrafter"/>
</dbReference>
<feature type="binding site" evidence="7">
    <location>
        <position position="370"/>
    </location>
    <ligand>
        <name>Fe cation</name>
        <dbReference type="ChEBI" id="CHEBI:24875"/>
        <note>catalytic</note>
    </ligand>
</feature>
<dbReference type="EMBL" id="CP080997">
    <property type="protein sequence ID" value="QZA08388.1"/>
    <property type="molecule type" value="Genomic_DNA"/>
</dbReference>
<organism evidence="9 10">
    <name type="scientific">Mycolicibacter heraklionensis</name>
    <dbReference type="NCBI Taxonomy" id="512402"/>
    <lineage>
        <taxon>Bacteria</taxon>
        <taxon>Bacillati</taxon>
        <taxon>Actinomycetota</taxon>
        <taxon>Actinomycetes</taxon>
        <taxon>Mycobacteriales</taxon>
        <taxon>Mycobacteriaceae</taxon>
        <taxon>Mycolicibacter</taxon>
    </lineage>
</organism>
<keyword evidence="5" id="KW-0805">Transcription regulation</keyword>
<dbReference type="Proteomes" id="UP000825008">
    <property type="component" value="Chromosome"/>
</dbReference>
<accession>A0A9X7ZI93</accession>
<proteinExistence type="inferred from homology"/>
<feature type="binding site" evidence="7">
    <location>
        <position position="539"/>
    </location>
    <ligand>
        <name>Fe cation</name>
        <dbReference type="ChEBI" id="CHEBI:24875"/>
        <note>catalytic</note>
    </ligand>
</feature>
<keyword evidence="2 7" id="KW-0479">Metal-binding</keyword>
<dbReference type="Pfam" id="PF03055">
    <property type="entry name" value="RPE65"/>
    <property type="match status" value="1"/>
</dbReference>
<keyword evidence="8" id="KW-0223">Dioxygenase</keyword>
<evidence type="ECO:0000256" key="3">
    <source>
        <dbReference type="ARBA" id="ARBA00023002"/>
    </source>
</evidence>